<reference evidence="7 8" key="1">
    <citation type="journal article" date="2015" name="Sci. Rep.">
        <title>Genome of the facultative scuticociliatosis pathogen Pseudocohnilembus persalinus provides insight into its virulence through horizontal gene transfer.</title>
        <authorList>
            <person name="Xiong J."/>
            <person name="Wang G."/>
            <person name="Cheng J."/>
            <person name="Tian M."/>
            <person name="Pan X."/>
            <person name="Warren A."/>
            <person name="Jiang C."/>
            <person name="Yuan D."/>
            <person name="Miao W."/>
        </authorList>
    </citation>
    <scope>NUCLEOTIDE SEQUENCE [LARGE SCALE GENOMIC DNA]</scope>
    <source>
        <strain evidence="7">36N120E</strain>
    </source>
</reference>
<feature type="transmembrane region" description="Helical" evidence="5">
    <location>
        <begin position="109"/>
        <end position="131"/>
    </location>
</feature>
<dbReference type="OMA" id="ANIYMYI"/>
<dbReference type="EMBL" id="LDAU01000053">
    <property type="protein sequence ID" value="KRX09216.1"/>
    <property type="molecule type" value="Genomic_DNA"/>
</dbReference>
<evidence type="ECO:0000256" key="1">
    <source>
        <dbReference type="ARBA" id="ARBA00004141"/>
    </source>
</evidence>
<dbReference type="PANTHER" id="PTHR12127:SF7">
    <property type="entry name" value="SD02261P"/>
    <property type="match status" value="1"/>
</dbReference>
<evidence type="ECO:0000256" key="4">
    <source>
        <dbReference type="ARBA" id="ARBA00023136"/>
    </source>
</evidence>
<dbReference type="InterPro" id="IPR013122">
    <property type="entry name" value="PKD1_2_channel"/>
</dbReference>
<dbReference type="Gene3D" id="1.10.287.70">
    <property type="match status" value="1"/>
</dbReference>
<dbReference type="Proteomes" id="UP000054937">
    <property type="component" value="Unassembled WGS sequence"/>
</dbReference>
<evidence type="ECO:0000313" key="7">
    <source>
        <dbReference type="EMBL" id="KRX09216.1"/>
    </source>
</evidence>
<keyword evidence="4 5" id="KW-0472">Membrane</keyword>
<comment type="caution">
    <text evidence="7">The sequence shown here is derived from an EMBL/GenBank/DDBJ whole genome shotgun (WGS) entry which is preliminary data.</text>
</comment>
<proteinExistence type="predicted"/>
<dbReference type="PANTHER" id="PTHR12127">
    <property type="entry name" value="MUCOLIPIN"/>
    <property type="match status" value="1"/>
</dbReference>
<dbReference type="AlphaFoldDB" id="A0A0V0R4E5"/>
<keyword evidence="8" id="KW-1185">Reference proteome</keyword>
<feature type="transmembrane region" description="Helical" evidence="5">
    <location>
        <begin position="292"/>
        <end position="314"/>
    </location>
</feature>
<dbReference type="OrthoDB" id="311187at2759"/>
<gene>
    <name evidence="7" type="ORF">PPERSA_05885</name>
</gene>
<feature type="transmembrane region" description="Helical" evidence="5">
    <location>
        <begin position="255"/>
        <end position="272"/>
    </location>
</feature>
<dbReference type="InParanoid" id="A0A0V0R4E5"/>
<feature type="transmembrane region" description="Helical" evidence="5">
    <location>
        <begin position="355"/>
        <end position="377"/>
    </location>
</feature>
<organism evidence="7 8">
    <name type="scientific">Pseudocohnilembus persalinus</name>
    <name type="common">Ciliate</name>
    <dbReference type="NCBI Taxonomy" id="266149"/>
    <lineage>
        <taxon>Eukaryota</taxon>
        <taxon>Sar</taxon>
        <taxon>Alveolata</taxon>
        <taxon>Ciliophora</taxon>
        <taxon>Intramacronucleata</taxon>
        <taxon>Oligohymenophorea</taxon>
        <taxon>Scuticociliatia</taxon>
        <taxon>Philasterida</taxon>
        <taxon>Pseudocohnilembidae</taxon>
        <taxon>Pseudocohnilembus</taxon>
    </lineage>
</organism>
<keyword evidence="3 5" id="KW-1133">Transmembrane helix</keyword>
<protein>
    <recommendedName>
        <fullName evidence="6">Polycystin cation channel PKD1/PKD2 domain-containing protein</fullName>
    </recommendedName>
</protein>
<dbReference type="InterPro" id="IPR039031">
    <property type="entry name" value="Mucolipin"/>
</dbReference>
<dbReference type="GO" id="GO:0016020">
    <property type="term" value="C:membrane"/>
    <property type="evidence" value="ECO:0007669"/>
    <property type="project" value="UniProtKB-SubCell"/>
</dbReference>
<evidence type="ECO:0000259" key="6">
    <source>
        <dbReference type="Pfam" id="PF08016"/>
    </source>
</evidence>
<feature type="transmembrane region" description="Helical" evidence="5">
    <location>
        <begin position="215"/>
        <end position="235"/>
    </location>
</feature>
<name>A0A0V0R4E5_PSEPJ</name>
<comment type="subcellular location">
    <subcellularLocation>
        <location evidence="1">Membrane</location>
        <topology evidence="1">Multi-pass membrane protein</topology>
    </subcellularLocation>
</comment>
<evidence type="ECO:0000256" key="3">
    <source>
        <dbReference type="ARBA" id="ARBA00022989"/>
    </source>
</evidence>
<dbReference type="Pfam" id="PF08016">
    <property type="entry name" value="PKD_channel"/>
    <property type="match status" value="1"/>
</dbReference>
<sequence length="509" mass="60035">MTNVFRHLFIDEEFLNKKWLYDIEEFQESIQQVQDVISDLDGELLPETNVSNMKVYIDVYYEQFDEVCYLWDISLDYNFQTNTILELSMFIDNGYCVDDQSGNTGVNFLFIHILVFIFAFASLILAIKYVLRTGQEYMERKQLFKLYKKKVEKYNLKDKVTEKSIDQRLDEQTLREFFDSEFPQQVYYGDMKKQKPNQNYNLNWEQLNLLDKLSFFNIFFLLGILTNSFQIFGALVSILEAQEIVFLKVFLAKEALMGTGAALQWFVMLNYLKFDDSTNLMNETLSRSGAELLYFMIGCLPIFIGTAQLCMMIFPQETFFQSFADSAIVLVAMGLGDIIYDVFEDTVNSGFIGHIVLMMFLVFFYTAVQNVFIAIIMDCYDEMQNEKQQKYDQQFERKVREQEYYQNYLRNINQIEDIVSKIPQEAQTSDFMQSEFQYQGVSPGDVLIAKIQSNVKQISQMIEMHEEFMQDIDLKIDDKTDKIYLYSMMHKKLKNVQQTINYQQSTSIK</sequence>
<feature type="domain" description="Polycystin cation channel PKD1/PKD2" evidence="6">
    <location>
        <begin position="256"/>
        <end position="383"/>
    </location>
</feature>
<evidence type="ECO:0000313" key="8">
    <source>
        <dbReference type="Proteomes" id="UP000054937"/>
    </source>
</evidence>
<evidence type="ECO:0000256" key="2">
    <source>
        <dbReference type="ARBA" id="ARBA00022692"/>
    </source>
</evidence>
<evidence type="ECO:0000256" key="5">
    <source>
        <dbReference type="SAM" id="Phobius"/>
    </source>
</evidence>
<dbReference type="GO" id="GO:0072345">
    <property type="term" value="F:NAADP-sensitive calcium-release channel activity"/>
    <property type="evidence" value="ECO:0007669"/>
    <property type="project" value="TreeGrafter"/>
</dbReference>
<accession>A0A0V0R4E5</accession>
<keyword evidence="2 5" id="KW-0812">Transmembrane</keyword>